<keyword evidence="2" id="KW-1185">Reference proteome</keyword>
<proteinExistence type="predicted"/>
<accession>A0ABN2W4V8</accession>
<protein>
    <submittedName>
        <fullName evidence="1">Amidohydrolase family protein</fullName>
    </submittedName>
</protein>
<dbReference type="RefSeq" id="WP_344530228.1">
    <property type="nucleotide sequence ID" value="NZ_BAAAPE010000010.1"/>
</dbReference>
<gene>
    <name evidence="1" type="ORF">GCM10009801_41120</name>
</gene>
<reference evidence="1 2" key="1">
    <citation type="journal article" date="2019" name="Int. J. Syst. Evol. Microbiol.">
        <title>The Global Catalogue of Microorganisms (GCM) 10K type strain sequencing project: providing services to taxonomists for standard genome sequencing and annotation.</title>
        <authorList>
            <consortium name="The Broad Institute Genomics Platform"/>
            <consortium name="The Broad Institute Genome Sequencing Center for Infectious Disease"/>
            <person name="Wu L."/>
            <person name="Ma J."/>
        </authorList>
    </citation>
    <scope>NUCLEOTIDE SEQUENCE [LARGE SCALE GENOMIC DNA]</scope>
    <source>
        <strain evidence="1 2">JCM 15478</strain>
    </source>
</reference>
<dbReference type="EMBL" id="BAAAPE010000010">
    <property type="protein sequence ID" value="GAA2081823.1"/>
    <property type="molecule type" value="Genomic_DNA"/>
</dbReference>
<comment type="caution">
    <text evidence="1">The sequence shown here is derived from an EMBL/GenBank/DDBJ whole genome shotgun (WGS) entry which is preliminary data.</text>
</comment>
<evidence type="ECO:0000313" key="1">
    <source>
        <dbReference type="EMBL" id="GAA2081823.1"/>
    </source>
</evidence>
<name>A0ABN2W4V8_9ACTN</name>
<dbReference type="Proteomes" id="UP001500016">
    <property type="component" value="Unassembled WGS sequence"/>
</dbReference>
<sequence>MAGFPSVPLVDQHGYGVLHTDLGLATFETHLAAAEGGVPPGHGSFYDSGPGLAVRRWCPPLLGLEPHCPPALYLARRRELGAFAVARALLRGSGIRCFLVSGATEGTYGPEAHGLTSPGELAAASGGRAREAVCLESLAAQVADTSGSVRAFVTNTAEALHTAARGAAAFTCAAAFHEGEPPGPGEVLRAAGRRLRRRAAAAAALPPRRIPGRVPPEEPVLVRHLVWGALATGRPVQLRCGDPAPLEGFLRASEGRGAEVVLLARRPYHRAAARLAAVFPHVHADVGPRPAETLAEAPFAKLLFSTGARALPELYVVRARAFTGALGRLLAEWVAEGVCAPGDASRIAARVGSGNASRLYRLGVGEGEGAAAC</sequence>
<dbReference type="PANTHER" id="PTHR43383:SF2">
    <property type="entry name" value="AMIDOHYDROLASE 2 FAMILY PROTEIN"/>
    <property type="match status" value="1"/>
</dbReference>
<organism evidence="1 2">
    <name type="scientific">Streptomyces albiaxialis</name>
    <dbReference type="NCBI Taxonomy" id="329523"/>
    <lineage>
        <taxon>Bacteria</taxon>
        <taxon>Bacillati</taxon>
        <taxon>Actinomycetota</taxon>
        <taxon>Actinomycetes</taxon>
        <taxon>Kitasatosporales</taxon>
        <taxon>Streptomycetaceae</taxon>
        <taxon>Streptomyces</taxon>
    </lineage>
</organism>
<dbReference type="Gene3D" id="3.20.20.140">
    <property type="entry name" value="Metal-dependent hydrolases"/>
    <property type="match status" value="1"/>
</dbReference>
<dbReference type="PANTHER" id="PTHR43383">
    <property type="entry name" value="NODULIN 6"/>
    <property type="match status" value="1"/>
</dbReference>
<evidence type="ECO:0000313" key="2">
    <source>
        <dbReference type="Proteomes" id="UP001500016"/>
    </source>
</evidence>